<evidence type="ECO:0000313" key="3">
    <source>
        <dbReference type="EMBL" id="MFD0724651.1"/>
    </source>
</evidence>
<keyword evidence="1" id="KW-1133">Transmembrane helix</keyword>
<reference evidence="4" key="1">
    <citation type="journal article" date="2019" name="Int. J. Syst. Evol. Microbiol.">
        <title>The Global Catalogue of Microorganisms (GCM) 10K type strain sequencing project: providing services to taxonomists for standard genome sequencing and annotation.</title>
        <authorList>
            <consortium name="The Broad Institute Genomics Platform"/>
            <consortium name="The Broad Institute Genome Sequencing Center for Infectious Disease"/>
            <person name="Wu L."/>
            <person name="Ma J."/>
        </authorList>
    </citation>
    <scope>NUCLEOTIDE SEQUENCE [LARGE SCALE GENOMIC DNA]</scope>
    <source>
        <strain evidence="4">CCUG 55585</strain>
    </source>
</reference>
<keyword evidence="4" id="KW-1185">Reference proteome</keyword>
<dbReference type="Pfam" id="PF01381">
    <property type="entry name" value="HTH_3"/>
    <property type="match status" value="1"/>
</dbReference>
<name>A0ABW2Y9Q9_9GAMM</name>
<gene>
    <name evidence="3" type="ORF">ACFQ0E_03465</name>
</gene>
<dbReference type="EMBL" id="JBHTIF010000001">
    <property type="protein sequence ID" value="MFD0724651.1"/>
    <property type="molecule type" value="Genomic_DNA"/>
</dbReference>
<proteinExistence type="predicted"/>
<evidence type="ECO:0000313" key="4">
    <source>
        <dbReference type="Proteomes" id="UP001597110"/>
    </source>
</evidence>
<dbReference type="PROSITE" id="PS50943">
    <property type="entry name" value="HTH_CROC1"/>
    <property type="match status" value="1"/>
</dbReference>
<organism evidence="3 4">
    <name type="scientific">Lysobacter brunescens</name>
    <dbReference type="NCBI Taxonomy" id="262323"/>
    <lineage>
        <taxon>Bacteria</taxon>
        <taxon>Pseudomonadati</taxon>
        <taxon>Pseudomonadota</taxon>
        <taxon>Gammaproteobacteria</taxon>
        <taxon>Lysobacterales</taxon>
        <taxon>Lysobacteraceae</taxon>
        <taxon>Lysobacter</taxon>
    </lineage>
</organism>
<feature type="domain" description="HTH cro/C1-type" evidence="2">
    <location>
        <begin position="13"/>
        <end position="66"/>
    </location>
</feature>
<feature type="transmembrane region" description="Helical" evidence="1">
    <location>
        <begin position="90"/>
        <end position="111"/>
    </location>
</feature>
<comment type="caution">
    <text evidence="3">The sequence shown here is derived from an EMBL/GenBank/DDBJ whole genome shotgun (WGS) entry which is preliminary data.</text>
</comment>
<dbReference type="InterPro" id="IPR001387">
    <property type="entry name" value="Cro/C1-type_HTH"/>
</dbReference>
<keyword evidence="1" id="KW-0472">Membrane</keyword>
<evidence type="ECO:0000259" key="2">
    <source>
        <dbReference type="PROSITE" id="PS50943"/>
    </source>
</evidence>
<accession>A0ABW2Y9Q9</accession>
<dbReference type="InterPro" id="IPR010982">
    <property type="entry name" value="Lambda_DNA-bd_dom_sf"/>
</dbReference>
<evidence type="ECO:0000256" key="1">
    <source>
        <dbReference type="SAM" id="Phobius"/>
    </source>
</evidence>
<keyword evidence="1" id="KW-0812">Transmembrane</keyword>
<dbReference type="CDD" id="cd00093">
    <property type="entry name" value="HTH_XRE"/>
    <property type="match status" value="1"/>
</dbReference>
<dbReference type="Gene3D" id="1.10.260.40">
    <property type="entry name" value="lambda repressor-like DNA-binding domains"/>
    <property type="match status" value="1"/>
</dbReference>
<dbReference type="RefSeq" id="WP_386822303.1">
    <property type="nucleotide sequence ID" value="NZ_JBHTIF010000001.1"/>
</dbReference>
<sequence length="133" mass="14116">MSDEHMKLDPARLKQLRESRGWTQEQLADIAGLNARTVQRVEAGGNASAETGMALASALDCPLPELSGPSATPAPQPGAPTSAFAGTSPWLILVLLLAIVVWLQISFGFGVGRDLAERDNRNACRETSGTDCR</sequence>
<dbReference type="SMART" id="SM00530">
    <property type="entry name" value="HTH_XRE"/>
    <property type="match status" value="1"/>
</dbReference>
<dbReference type="SUPFAM" id="SSF47413">
    <property type="entry name" value="lambda repressor-like DNA-binding domains"/>
    <property type="match status" value="1"/>
</dbReference>
<protein>
    <submittedName>
        <fullName evidence="3">Helix-turn-helix domain-containing protein</fullName>
    </submittedName>
</protein>
<dbReference type="Proteomes" id="UP001597110">
    <property type="component" value="Unassembled WGS sequence"/>
</dbReference>